<dbReference type="AlphaFoldDB" id="A0A8R1I4P8"/>
<evidence type="ECO:0000313" key="1">
    <source>
        <dbReference type="EnsemblMetazoa" id="CJA22499.1"/>
    </source>
</evidence>
<keyword evidence="2" id="KW-1185">Reference proteome</keyword>
<sequence length="145" mass="16267">MVVPRAQLNEEQLKKIDASFDGVLREEYIDRSVQVNPTVEHSSCQCSSLNETDKKNIAFGQNLIDWKPLETSGADEQGEISCRDMMRSLTVQLRVLKEHLGKSGKGSIFTNVEVLLASLFGLAGTTIRRMRKDKVTKRSQNPLTD</sequence>
<reference evidence="1" key="2">
    <citation type="submission" date="2022-06" db="UniProtKB">
        <authorList>
            <consortium name="EnsemblMetazoa"/>
        </authorList>
    </citation>
    <scope>IDENTIFICATION</scope>
    <source>
        <strain evidence="1">DF5081</strain>
    </source>
</reference>
<proteinExistence type="predicted"/>
<evidence type="ECO:0000313" key="2">
    <source>
        <dbReference type="Proteomes" id="UP000005237"/>
    </source>
</evidence>
<dbReference type="EnsemblMetazoa" id="CJA22499.1">
    <property type="protein sequence ID" value="CJA22499.1"/>
    <property type="gene ID" value="WBGene00178071"/>
</dbReference>
<protein>
    <submittedName>
        <fullName evidence="1">Uncharacterized protein</fullName>
    </submittedName>
</protein>
<name>A0A8R1I4P8_CAEJA</name>
<accession>A0A8R1I4P8</accession>
<dbReference type="Proteomes" id="UP000005237">
    <property type="component" value="Unassembled WGS sequence"/>
</dbReference>
<organism evidence="1 2">
    <name type="scientific">Caenorhabditis japonica</name>
    <dbReference type="NCBI Taxonomy" id="281687"/>
    <lineage>
        <taxon>Eukaryota</taxon>
        <taxon>Metazoa</taxon>
        <taxon>Ecdysozoa</taxon>
        <taxon>Nematoda</taxon>
        <taxon>Chromadorea</taxon>
        <taxon>Rhabditida</taxon>
        <taxon>Rhabditina</taxon>
        <taxon>Rhabditomorpha</taxon>
        <taxon>Rhabditoidea</taxon>
        <taxon>Rhabditidae</taxon>
        <taxon>Peloderinae</taxon>
        <taxon>Caenorhabditis</taxon>
    </lineage>
</organism>
<reference evidence="2" key="1">
    <citation type="submission" date="2010-08" db="EMBL/GenBank/DDBJ databases">
        <authorList>
            <consortium name="Caenorhabditis japonica Sequencing Consortium"/>
            <person name="Wilson R.K."/>
        </authorList>
    </citation>
    <scope>NUCLEOTIDE SEQUENCE [LARGE SCALE GENOMIC DNA]</scope>
    <source>
        <strain evidence="2">DF5081</strain>
    </source>
</reference>